<organism evidence="2 3">
    <name type="scientific">Sporolactobacillus spathodeae</name>
    <dbReference type="NCBI Taxonomy" id="1465502"/>
    <lineage>
        <taxon>Bacteria</taxon>
        <taxon>Bacillati</taxon>
        <taxon>Bacillota</taxon>
        <taxon>Bacilli</taxon>
        <taxon>Bacillales</taxon>
        <taxon>Sporolactobacillaceae</taxon>
        <taxon>Sporolactobacillus</taxon>
    </lineage>
</organism>
<gene>
    <name evidence="2" type="ORF">JOC27_001235</name>
</gene>
<dbReference type="RefSeq" id="WP_205006103.1">
    <property type="nucleotide sequence ID" value="NZ_CBCRXA010000006.1"/>
</dbReference>
<dbReference type="Proteomes" id="UP000823201">
    <property type="component" value="Unassembled WGS sequence"/>
</dbReference>
<evidence type="ECO:0000313" key="3">
    <source>
        <dbReference type="Proteomes" id="UP000823201"/>
    </source>
</evidence>
<evidence type="ECO:0000313" key="2">
    <source>
        <dbReference type="EMBL" id="MBM7657785.1"/>
    </source>
</evidence>
<reference evidence="2 3" key="1">
    <citation type="submission" date="2021-01" db="EMBL/GenBank/DDBJ databases">
        <title>Genomic Encyclopedia of Type Strains, Phase IV (KMG-IV): sequencing the most valuable type-strain genomes for metagenomic binning, comparative biology and taxonomic classification.</title>
        <authorList>
            <person name="Goeker M."/>
        </authorList>
    </citation>
    <scope>NUCLEOTIDE SEQUENCE [LARGE SCALE GENOMIC DNA]</scope>
    <source>
        <strain evidence="2 3">DSM 100968</strain>
    </source>
</reference>
<feature type="domain" description="Glycosyl transferase family 1" evidence="1">
    <location>
        <begin position="221"/>
        <end position="301"/>
    </location>
</feature>
<evidence type="ECO:0000259" key="1">
    <source>
        <dbReference type="Pfam" id="PF00534"/>
    </source>
</evidence>
<proteinExistence type="predicted"/>
<dbReference type="InterPro" id="IPR001296">
    <property type="entry name" value="Glyco_trans_1"/>
</dbReference>
<name>A0ABS2Q8X8_9BACL</name>
<protein>
    <recommendedName>
        <fullName evidence="1">Glycosyl transferase family 1 domain-containing protein</fullName>
    </recommendedName>
</protein>
<sequence>MPLVQQTLIKYYAKLIRRDNGYPMKDKIMYIAAHQKNINDETSGIQKKIKSQIKVFERWGYNVEPIHANTTSNLLYKVLVTFFAFYFVYKKTKNEINEQIKLTYIRYENPDLFLLKFLKNISKRSESKIVLEIPTYPYDKERISRIMGNGHLSLKNIIINIYFYINDAIIRRLLKKYVDYIYTFSDDKQIFGIDAINSSNGIDVEMLPISSSHFDGKILNIIGVATLNREHGYDRVINGIYHYKKYKGPIGIMFHVVGDGQQRKELEKLSSDLKIENCIHFYGAKSRRDLDVLFDKADIGVSSLGRHRQNIFKMTDLKSREYCGRGLPFISSIIDKDFSKQPFQFCIKPDESYINFKELIEHYENYIKNNKNFKMSIRKFAEENITWEKKMEAINHILMEQSERDVYHTGRTNTD</sequence>
<accession>A0ABS2Q8X8</accession>
<comment type="caution">
    <text evidence="2">The sequence shown here is derived from an EMBL/GenBank/DDBJ whole genome shotgun (WGS) entry which is preliminary data.</text>
</comment>
<keyword evidence="3" id="KW-1185">Reference proteome</keyword>
<dbReference type="EMBL" id="JAFBEV010000008">
    <property type="protein sequence ID" value="MBM7657785.1"/>
    <property type="molecule type" value="Genomic_DNA"/>
</dbReference>
<dbReference type="Pfam" id="PF00534">
    <property type="entry name" value="Glycos_transf_1"/>
    <property type="match status" value="1"/>
</dbReference>
<dbReference type="SUPFAM" id="SSF53756">
    <property type="entry name" value="UDP-Glycosyltransferase/glycogen phosphorylase"/>
    <property type="match status" value="1"/>
</dbReference>
<dbReference type="Gene3D" id="3.40.50.2000">
    <property type="entry name" value="Glycogen Phosphorylase B"/>
    <property type="match status" value="1"/>
</dbReference>